<dbReference type="SUPFAM" id="SSF142433">
    <property type="entry name" value="CinA-like"/>
    <property type="match status" value="1"/>
</dbReference>
<dbReference type="Proteomes" id="UP000611723">
    <property type="component" value="Unassembled WGS sequence"/>
</dbReference>
<dbReference type="NCBIfam" id="TIGR00199">
    <property type="entry name" value="PncC_domain"/>
    <property type="match status" value="1"/>
</dbReference>
<reference evidence="2" key="1">
    <citation type="submission" date="2021-01" db="EMBL/GenBank/DDBJ databases">
        <title>Marivirga aurantiaca sp. nov., isolated from intertidal surface sediments.</title>
        <authorList>
            <person name="Zhang M."/>
        </authorList>
    </citation>
    <scope>NUCLEOTIDE SEQUENCE</scope>
    <source>
        <strain evidence="2">S37H4</strain>
    </source>
</reference>
<dbReference type="EMBL" id="JAEQBW010000001">
    <property type="protein sequence ID" value="MBK6264073.1"/>
    <property type="molecule type" value="Genomic_DNA"/>
</dbReference>
<dbReference type="Pfam" id="PF02464">
    <property type="entry name" value="CinA"/>
    <property type="match status" value="1"/>
</dbReference>
<comment type="caution">
    <text evidence="2">The sequence shown here is derived from an EMBL/GenBank/DDBJ whole genome shotgun (WGS) entry which is preliminary data.</text>
</comment>
<sequence>MKSKLPKEEIQHALETIKQFCLSREATIAVAESVSSGLLQNLVGSGKGAMMFFEGGITTYNCDQKLQHLQVPFEECNPYKGVTQRVAEKMALGVCQLFNCEIGLSLTGYASPLPDRDLVELFAYGAIVLNGEVIFSKKIHSEKENPEEVKAEYCHQLLLACENLLQHKSKSSVI</sequence>
<proteinExistence type="predicted"/>
<feature type="domain" description="CinA C-terminal" evidence="1">
    <location>
        <begin position="15"/>
        <end position="155"/>
    </location>
</feature>
<evidence type="ECO:0000259" key="1">
    <source>
        <dbReference type="Pfam" id="PF02464"/>
    </source>
</evidence>
<dbReference type="Gene3D" id="3.90.950.20">
    <property type="entry name" value="CinA-like"/>
    <property type="match status" value="1"/>
</dbReference>
<protein>
    <submittedName>
        <fullName evidence="2">Nicotinamide-nucleotide amidohydrolase family protein</fullName>
    </submittedName>
</protein>
<dbReference type="RefSeq" id="WP_201429750.1">
    <property type="nucleotide sequence ID" value="NZ_JAEQBW010000001.1"/>
</dbReference>
<evidence type="ECO:0000313" key="2">
    <source>
        <dbReference type="EMBL" id="MBK6264073.1"/>
    </source>
</evidence>
<organism evidence="2 3">
    <name type="scientific">Marivirga aurantiaca</name>
    <dbReference type="NCBI Taxonomy" id="2802615"/>
    <lineage>
        <taxon>Bacteria</taxon>
        <taxon>Pseudomonadati</taxon>
        <taxon>Bacteroidota</taxon>
        <taxon>Cytophagia</taxon>
        <taxon>Cytophagales</taxon>
        <taxon>Marivirgaceae</taxon>
        <taxon>Marivirga</taxon>
    </lineage>
</organism>
<dbReference type="InterPro" id="IPR008136">
    <property type="entry name" value="CinA_C"/>
</dbReference>
<gene>
    <name evidence="2" type="ORF">JKA74_03410</name>
</gene>
<evidence type="ECO:0000313" key="3">
    <source>
        <dbReference type="Proteomes" id="UP000611723"/>
    </source>
</evidence>
<name>A0A935C956_9BACT</name>
<dbReference type="InterPro" id="IPR036653">
    <property type="entry name" value="CinA-like_C"/>
</dbReference>
<accession>A0A935C956</accession>
<keyword evidence="3" id="KW-1185">Reference proteome</keyword>
<dbReference type="AlphaFoldDB" id="A0A935C956"/>